<gene>
    <name evidence="8" type="ORF">PMAYCL1PPCAC_23649</name>
</gene>
<feature type="compositionally biased region" description="Basic and acidic residues" evidence="5">
    <location>
        <begin position="396"/>
        <end position="438"/>
    </location>
</feature>
<feature type="compositionally biased region" description="Basic and acidic residues" evidence="5">
    <location>
        <begin position="320"/>
        <end position="389"/>
    </location>
</feature>
<feature type="compositionally biased region" description="Polar residues" evidence="5">
    <location>
        <begin position="57"/>
        <end position="85"/>
    </location>
</feature>
<proteinExistence type="predicted"/>
<evidence type="ECO:0000259" key="6">
    <source>
        <dbReference type="PROSITE" id="PS50102"/>
    </source>
</evidence>
<dbReference type="Pfam" id="PF00076">
    <property type="entry name" value="RRM_1"/>
    <property type="match status" value="1"/>
</dbReference>
<comment type="subcellular location">
    <subcellularLocation>
        <location evidence="1">Nucleus</location>
    </subcellularLocation>
</comment>
<feature type="compositionally biased region" description="Basic and acidic residues" evidence="5">
    <location>
        <begin position="254"/>
        <end position="280"/>
    </location>
</feature>
<feature type="region of interest" description="Disordered" evidence="5">
    <location>
        <begin position="54"/>
        <end position="141"/>
    </location>
</feature>
<dbReference type="Proteomes" id="UP001328107">
    <property type="component" value="Unassembled WGS sequence"/>
</dbReference>
<dbReference type="InterPro" id="IPR035979">
    <property type="entry name" value="RBD_domain_sf"/>
</dbReference>
<evidence type="ECO:0000313" key="9">
    <source>
        <dbReference type="Proteomes" id="UP001328107"/>
    </source>
</evidence>
<feature type="region of interest" description="Disordered" evidence="5">
    <location>
        <begin position="234"/>
        <end position="540"/>
    </location>
</feature>
<evidence type="ECO:0000256" key="1">
    <source>
        <dbReference type="ARBA" id="ARBA00004123"/>
    </source>
</evidence>
<dbReference type="InterPro" id="IPR051738">
    <property type="entry name" value="SAF_Modulators"/>
</dbReference>
<dbReference type="InterPro" id="IPR000504">
    <property type="entry name" value="RRM_dom"/>
</dbReference>
<sequence>MSQTGRLLSDFKVAELKVELEKRGLPTQGIKVGLVERMSKWMIENGLNPATHLFEGSDSTPCSPSKTATIPPVVSTSDAALSSPSVEAEKDSKTTSASKTTTKEDKKEGQEEEEKGKEEDKTEDDTKKEDEKQEDGNLVAKEKEMAARSIWIKNLKSGTKALEIKAMCTPMGHVVRAKMFTVKGKESSSGMTGLGYVTFATVNEADLAVLRLDKSQLKGVTVDVNKASPHNLPFLKAKKKETPIASTANGGNAVEKKEEEKKKEEKKTEEKGKESKKEETAPTAPVVVKEEPKREELQRPSVPPRFPVRTAPTPSNGKRGSNDGRSGEKKEEKEKEKELARKLAEKEREHKKREEELKLQKEKERIRYEKEKVEKEKLRLQLEKLKAEIARGSGSRGEKREERSGRDEREKEKERNREREREKEKEKERDRDRKRERASYIAPATPQRVSRESYSSRVPERTRDERERKREAYHPSRNQPINYTNSAKRRRVSPNRRDNRTSDIRTLSSSAFLPSTQGTSRPNYSSHLGGGSGWTGGHNYNSAALNPWASTVSQYPPQYHQRRY</sequence>
<name>A0AAN5D0Q6_9BILA</name>
<evidence type="ECO:0000256" key="3">
    <source>
        <dbReference type="ARBA" id="ARBA00023242"/>
    </source>
</evidence>
<dbReference type="InterPro" id="IPR003034">
    <property type="entry name" value="SAP_dom"/>
</dbReference>
<dbReference type="GO" id="GO:0005634">
    <property type="term" value="C:nucleus"/>
    <property type="evidence" value="ECO:0007669"/>
    <property type="project" value="UniProtKB-SubCell"/>
</dbReference>
<dbReference type="PANTHER" id="PTHR15683">
    <property type="entry name" value="SCAFFOLD ATTACHMENT FACTOR B-RELATED"/>
    <property type="match status" value="1"/>
</dbReference>
<dbReference type="Pfam" id="PF02037">
    <property type="entry name" value="SAP"/>
    <property type="match status" value="1"/>
</dbReference>
<evidence type="ECO:0000256" key="4">
    <source>
        <dbReference type="PROSITE-ProRule" id="PRU00176"/>
    </source>
</evidence>
<feature type="compositionally biased region" description="Basic and acidic residues" evidence="5">
    <location>
        <begin position="458"/>
        <end position="474"/>
    </location>
</feature>
<dbReference type="PROSITE" id="PS50800">
    <property type="entry name" value="SAP"/>
    <property type="match status" value="1"/>
</dbReference>
<protein>
    <recommendedName>
        <fullName evidence="10">RNA binding protein</fullName>
    </recommendedName>
</protein>
<feature type="domain" description="SAP" evidence="7">
    <location>
        <begin position="8"/>
        <end position="42"/>
    </location>
</feature>
<organism evidence="8 9">
    <name type="scientific">Pristionchus mayeri</name>
    <dbReference type="NCBI Taxonomy" id="1317129"/>
    <lineage>
        <taxon>Eukaryota</taxon>
        <taxon>Metazoa</taxon>
        <taxon>Ecdysozoa</taxon>
        <taxon>Nematoda</taxon>
        <taxon>Chromadorea</taxon>
        <taxon>Rhabditida</taxon>
        <taxon>Rhabditina</taxon>
        <taxon>Diplogasteromorpha</taxon>
        <taxon>Diplogasteroidea</taxon>
        <taxon>Neodiplogasteridae</taxon>
        <taxon>Pristionchus</taxon>
    </lineage>
</organism>
<evidence type="ECO:0008006" key="10">
    <source>
        <dbReference type="Google" id="ProtNLM"/>
    </source>
</evidence>
<feature type="compositionally biased region" description="Basic and acidic residues" evidence="5">
    <location>
        <begin position="288"/>
        <end position="298"/>
    </location>
</feature>
<dbReference type="PROSITE" id="PS50102">
    <property type="entry name" value="RRM"/>
    <property type="match status" value="1"/>
</dbReference>
<keyword evidence="2 4" id="KW-0694">RNA-binding</keyword>
<feature type="compositionally biased region" description="Polar residues" evidence="5">
    <location>
        <begin position="504"/>
        <end position="526"/>
    </location>
</feature>
<evidence type="ECO:0000313" key="8">
    <source>
        <dbReference type="EMBL" id="GMR53454.1"/>
    </source>
</evidence>
<dbReference type="GO" id="GO:0043565">
    <property type="term" value="F:sequence-specific DNA binding"/>
    <property type="evidence" value="ECO:0007669"/>
    <property type="project" value="TreeGrafter"/>
</dbReference>
<dbReference type="AlphaFoldDB" id="A0AAN5D0Q6"/>
<keyword evidence="9" id="KW-1185">Reference proteome</keyword>
<dbReference type="Gene3D" id="3.30.70.330">
    <property type="match status" value="1"/>
</dbReference>
<dbReference type="EMBL" id="BTRK01000005">
    <property type="protein sequence ID" value="GMR53454.1"/>
    <property type="molecule type" value="Genomic_DNA"/>
</dbReference>
<evidence type="ECO:0000259" key="7">
    <source>
        <dbReference type="PROSITE" id="PS50800"/>
    </source>
</evidence>
<accession>A0AAN5D0Q6</accession>
<feature type="compositionally biased region" description="Polar residues" evidence="5">
    <location>
        <begin position="476"/>
        <end position="486"/>
    </location>
</feature>
<reference evidence="9" key="1">
    <citation type="submission" date="2022-10" db="EMBL/GenBank/DDBJ databases">
        <title>Genome assembly of Pristionchus species.</title>
        <authorList>
            <person name="Yoshida K."/>
            <person name="Sommer R.J."/>
        </authorList>
    </citation>
    <scope>NUCLEOTIDE SEQUENCE [LARGE SCALE GENOMIC DNA]</scope>
    <source>
        <strain evidence="9">RS5460</strain>
    </source>
</reference>
<keyword evidence="3" id="KW-0539">Nucleus</keyword>
<comment type="caution">
    <text evidence="8">The sequence shown here is derived from an EMBL/GenBank/DDBJ whole genome shotgun (WGS) entry which is preliminary data.</text>
</comment>
<dbReference type="SUPFAM" id="SSF68906">
    <property type="entry name" value="SAP domain"/>
    <property type="match status" value="1"/>
</dbReference>
<dbReference type="Gene3D" id="1.10.720.30">
    <property type="entry name" value="SAP domain"/>
    <property type="match status" value="1"/>
</dbReference>
<dbReference type="InterPro" id="IPR036361">
    <property type="entry name" value="SAP_dom_sf"/>
</dbReference>
<evidence type="ECO:0000256" key="5">
    <source>
        <dbReference type="SAM" id="MobiDB-lite"/>
    </source>
</evidence>
<dbReference type="SUPFAM" id="SSF54928">
    <property type="entry name" value="RNA-binding domain, RBD"/>
    <property type="match status" value="1"/>
</dbReference>
<dbReference type="InterPro" id="IPR012677">
    <property type="entry name" value="Nucleotide-bd_a/b_plait_sf"/>
</dbReference>
<dbReference type="GO" id="GO:0006357">
    <property type="term" value="P:regulation of transcription by RNA polymerase II"/>
    <property type="evidence" value="ECO:0007669"/>
    <property type="project" value="TreeGrafter"/>
</dbReference>
<feature type="domain" description="RRM" evidence="6">
    <location>
        <begin position="148"/>
        <end position="229"/>
    </location>
</feature>
<dbReference type="GO" id="GO:0003723">
    <property type="term" value="F:RNA binding"/>
    <property type="evidence" value="ECO:0007669"/>
    <property type="project" value="UniProtKB-UniRule"/>
</dbReference>
<feature type="compositionally biased region" description="Basic and acidic residues" evidence="5">
    <location>
        <begin position="101"/>
        <end position="141"/>
    </location>
</feature>
<dbReference type="PANTHER" id="PTHR15683:SF8">
    <property type="entry name" value="SCAFFOLD ATTACHMENT FACTOR B, ISOFORM B"/>
    <property type="match status" value="1"/>
</dbReference>
<dbReference type="SMART" id="SM00360">
    <property type="entry name" value="RRM"/>
    <property type="match status" value="1"/>
</dbReference>
<dbReference type="GO" id="GO:0050684">
    <property type="term" value="P:regulation of mRNA processing"/>
    <property type="evidence" value="ECO:0007669"/>
    <property type="project" value="TreeGrafter"/>
</dbReference>
<dbReference type="SMART" id="SM00513">
    <property type="entry name" value="SAP"/>
    <property type="match status" value="1"/>
</dbReference>
<evidence type="ECO:0000256" key="2">
    <source>
        <dbReference type="ARBA" id="ARBA00022884"/>
    </source>
</evidence>